<dbReference type="Proteomes" id="UP000053424">
    <property type="component" value="Unassembled WGS sequence"/>
</dbReference>
<evidence type="ECO:0000313" key="1">
    <source>
        <dbReference type="EMBL" id="KIM49629.1"/>
    </source>
</evidence>
<sequence length="101" mass="11525">MPTCSSSELSTADIAIFTSLSLIRPFEGRIFQMRHERHCTGCIRRMYSELERLEGEAGESYICNLYVPRHRRQLARGQPDHPGQATCEACAFLRVQRIGLP</sequence>
<evidence type="ECO:0000313" key="2">
    <source>
        <dbReference type="Proteomes" id="UP000053424"/>
    </source>
</evidence>
<reference evidence="1 2" key="1">
    <citation type="submission" date="2014-04" db="EMBL/GenBank/DDBJ databases">
        <authorList>
            <consortium name="DOE Joint Genome Institute"/>
            <person name="Kuo A."/>
            <person name="Gay G."/>
            <person name="Dore J."/>
            <person name="Kohler A."/>
            <person name="Nagy L.G."/>
            <person name="Floudas D."/>
            <person name="Copeland A."/>
            <person name="Barry K.W."/>
            <person name="Cichocki N."/>
            <person name="Veneault-Fourrey C."/>
            <person name="LaButti K."/>
            <person name="Lindquist E.A."/>
            <person name="Lipzen A."/>
            <person name="Lundell T."/>
            <person name="Morin E."/>
            <person name="Murat C."/>
            <person name="Sun H."/>
            <person name="Tunlid A."/>
            <person name="Henrissat B."/>
            <person name="Grigoriev I.V."/>
            <person name="Hibbett D.S."/>
            <person name="Martin F."/>
            <person name="Nordberg H.P."/>
            <person name="Cantor M.N."/>
            <person name="Hua S.X."/>
        </authorList>
    </citation>
    <scope>NUCLEOTIDE SEQUENCE [LARGE SCALE GENOMIC DNA]</scope>
    <source>
        <strain evidence="2">h7</strain>
    </source>
</reference>
<dbReference type="HOGENOM" id="CLU_2292033_0_0_1"/>
<name>A0A0C3CZQ7_HEBCY</name>
<gene>
    <name evidence="1" type="ORF">M413DRAFT_112972</name>
</gene>
<protein>
    <submittedName>
        <fullName evidence="1">Uncharacterized protein</fullName>
    </submittedName>
</protein>
<keyword evidence="2" id="KW-1185">Reference proteome</keyword>
<dbReference type="EMBL" id="KN831768">
    <property type="protein sequence ID" value="KIM49629.1"/>
    <property type="molecule type" value="Genomic_DNA"/>
</dbReference>
<accession>A0A0C3CZQ7</accession>
<organism evidence="1 2">
    <name type="scientific">Hebeloma cylindrosporum</name>
    <dbReference type="NCBI Taxonomy" id="76867"/>
    <lineage>
        <taxon>Eukaryota</taxon>
        <taxon>Fungi</taxon>
        <taxon>Dikarya</taxon>
        <taxon>Basidiomycota</taxon>
        <taxon>Agaricomycotina</taxon>
        <taxon>Agaricomycetes</taxon>
        <taxon>Agaricomycetidae</taxon>
        <taxon>Agaricales</taxon>
        <taxon>Agaricineae</taxon>
        <taxon>Hymenogastraceae</taxon>
        <taxon>Hebeloma</taxon>
    </lineage>
</organism>
<proteinExistence type="predicted"/>
<reference evidence="2" key="2">
    <citation type="submission" date="2015-01" db="EMBL/GenBank/DDBJ databases">
        <title>Evolutionary Origins and Diversification of the Mycorrhizal Mutualists.</title>
        <authorList>
            <consortium name="DOE Joint Genome Institute"/>
            <consortium name="Mycorrhizal Genomics Consortium"/>
            <person name="Kohler A."/>
            <person name="Kuo A."/>
            <person name="Nagy L.G."/>
            <person name="Floudas D."/>
            <person name="Copeland A."/>
            <person name="Barry K.W."/>
            <person name="Cichocki N."/>
            <person name="Veneault-Fourrey C."/>
            <person name="LaButti K."/>
            <person name="Lindquist E.A."/>
            <person name="Lipzen A."/>
            <person name="Lundell T."/>
            <person name="Morin E."/>
            <person name="Murat C."/>
            <person name="Riley R."/>
            <person name="Ohm R."/>
            <person name="Sun H."/>
            <person name="Tunlid A."/>
            <person name="Henrissat B."/>
            <person name="Grigoriev I.V."/>
            <person name="Hibbett D.S."/>
            <person name="Martin F."/>
        </authorList>
    </citation>
    <scope>NUCLEOTIDE SEQUENCE [LARGE SCALE GENOMIC DNA]</scope>
    <source>
        <strain evidence="2">h7</strain>
    </source>
</reference>
<dbReference type="AlphaFoldDB" id="A0A0C3CZQ7"/>